<organism evidence="1 2">
    <name type="scientific">Stigmatella ashevillensis</name>
    <dbReference type="NCBI Taxonomy" id="2995309"/>
    <lineage>
        <taxon>Bacteria</taxon>
        <taxon>Pseudomonadati</taxon>
        <taxon>Myxococcota</taxon>
        <taxon>Myxococcia</taxon>
        <taxon>Myxococcales</taxon>
        <taxon>Cystobacterineae</taxon>
        <taxon>Archangiaceae</taxon>
        <taxon>Stigmatella</taxon>
    </lineage>
</organism>
<comment type="caution">
    <text evidence="1">The sequence shown here is derived from an EMBL/GenBank/DDBJ whole genome shotgun (WGS) entry which is preliminary data.</text>
</comment>
<sequence>MNALHDSLHRRIAAQAAQLASSSVEWMYEDPFWRARYGDERARRFGNEDALFHVRYLVLALQERRPSVMEGYAAWLRPLLVGRGMCTRHLDQHFAGLQAALAAAGLGLDSLAQIYVQAGRRALLYPEGPARALQDATPALAQQTLRLLASDVPPEIHSRLEEEGLLQLSYLADSVGTGRPELFPQHARWYRDFWPQRALDSLSFQRFIEALDSVLAEGFVPPASTDLDTVRAVLASARAAS</sequence>
<name>A0ABT5DHB7_9BACT</name>
<protein>
    <submittedName>
        <fullName evidence="1">Uncharacterized protein</fullName>
    </submittedName>
</protein>
<keyword evidence="2" id="KW-1185">Reference proteome</keyword>
<evidence type="ECO:0000313" key="1">
    <source>
        <dbReference type="EMBL" id="MDC0712143.1"/>
    </source>
</evidence>
<reference evidence="1 2" key="1">
    <citation type="submission" date="2022-11" db="EMBL/GenBank/DDBJ databases">
        <title>Minimal conservation of predation-associated metabolite biosynthetic gene clusters underscores biosynthetic potential of Myxococcota including descriptions for ten novel species: Archangium lansinium sp. nov., Myxococcus landrumus sp. nov., Nannocystis bai.</title>
        <authorList>
            <person name="Ahearne A."/>
            <person name="Stevens C."/>
            <person name="Dowd S."/>
        </authorList>
    </citation>
    <scope>NUCLEOTIDE SEQUENCE [LARGE SCALE GENOMIC DNA]</scope>
    <source>
        <strain evidence="1 2">NCWAL01</strain>
    </source>
</reference>
<dbReference type="EMBL" id="JAQNDM010000002">
    <property type="protein sequence ID" value="MDC0712143.1"/>
    <property type="molecule type" value="Genomic_DNA"/>
</dbReference>
<dbReference type="Proteomes" id="UP001221838">
    <property type="component" value="Unassembled WGS sequence"/>
</dbReference>
<proteinExistence type="predicted"/>
<dbReference type="RefSeq" id="WP_272142215.1">
    <property type="nucleotide sequence ID" value="NZ_JAQNDM010000002.1"/>
</dbReference>
<gene>
    <name evidence="1" type="ORF">POL68_26995</name>
</gene>
<accession>A0ABT5DHB7</accession>
<evidence type="ECO:0000313" key="2">
    <source>
        <dbReference type="Proteomes" id="UP001221838"/>
    </source>
</evidence>